<gene>
    <name evidence="1" type="ORF">HPP92_020711</name>
</gene>
<dbReference type="Proteomes" id="UP000636800">
    <property type="component" value="Chromosome 11"/>
</dbReference>
<keyword evidence="2" id="KW-1185">Reference proteome</keyword>
<proteinExistence type="predicted"/>
<evidence type="ECO:0000313" key="1">
    <source>
        <dbReference type="EMBL" id="KAG0460414.1"/>
    </source>
</evidence>
<sequence length="95" mass="10979">MSKSGRRMSLYKETAKVPRVSNAMKDIMKRRGLQKLINTGSDRTAFHREPCFGTWSAANKRKSCRHPVESSHVDLIHGSLAFANWSVRRETYRKQ</sequence>
<protein>
    <submittedName>
        <fullName evidence="1">Uncharacterized protein</fullName>
    </submittedName>
</protein>
<evidence type="ECO:0000313" key="2">
    <source>
        <dbReference type="Proteomes" id="UP000636800"/>
    </source>
</evidence>
<accession>A0A835PVB7</accession>
<dbReference type="OrthoDB" id="1406886at2759"/>
<comment type="caution">
    <text evidence="1">The sequence shown here is derived from an EMBL/GenBank/DDBJ whole genome shotgun (WGS) entry which is preliminary data.</text>
</comment>
<name>A0A835PVB7_VANPL</name>
<dbReference type="AlphaFoldDB" id="A0A835PVB7"/>
<dbReference type="EMBL" id="JADCNL010000011">
    <property type="protein sequence ID" value="KAG0460414.1"/>
    <property type="molecule type" value="Genomic_DNA"/>
</dbReference>
<reference evidence="1 2" key="1">
    <citation type="journal article" date="2020" name="Nat. Food">
        <title>A phased Vanilla planifolia genome enables genetic improvement of flavour and production.</title>
        <authorList>
            <person name="Hasing T."/>
            <person name="Tang H."/>
            <person name="Brym M."/>
            <person name="Khazi F."/>
            <person name="Huang T."/>
            <person name="Chambers A.H."/>
        </authorList>
    </citation>
    <scope>NUCLEOTIDE SEQUENCE [LARGE SCALE GENOMIC DNA]</scope>
    <source>
        <tissue evidence="1">Leaf</tissue>
    </source>
</reference>
<organism evidence="1 2">
    <name type="scientific">Vanilla planifolia</name>
    <name type="common">Vanilla</name>
    <dbReference type="NCBI Taxonomy" id="51239"/>
    <lineage>
        <taxon>Eukaryota</taxon>
        <taxon>Viridiplantae</taxon>
        <taxon>Streptophyta</taxon>
        <taxon>Embryophyta</taxon>
        <taxon>Tracheophyta</taxon>
        <taxon>Spermatophyta</taxon>
        <taxon>Magnoliopsida</taxon>
        <taxon>Liliopsida</taxon>
        <taxon>Asparagales</taxon>
        <taxon>Orchidaceae</taxon>
        <taxon>Vanilloideae</taxon>
        <taxon>Vanilleae</taxon>
        <taxon>Vanilla</taxon>
    </lineage>
</organism>